<sequence>MSRPPRLTHHELRHRVAILLSSDPSQRKSDRTAGKRRKVSSLSELWAYGDRTVVEFVRWPRGELQGGAEAARPYAEYALEHGAVAMLTQLTIEHGFDVHEFRWADGRSALHYLIDADRVNYLRNGWTIDWILNDEASNRSDRHGFTYLHGACATGKRDLAKRLIDESAEVVDVDSWKSSPLHLACQYRHEAVVKLLLDRGADPNQRLDRQGGAPLHALARLCLCECASHENFCDRRKPADEIVKMLLAEGADLELVDCHGDTPLQTAVASCDADLVHLLKAFIQTFQTRTRMTYDRYMQNLFVHIVHTFHLRQESMDYLREKRWELRRDVGESDADLIDSEHDEQFAADMAFEAGQLKRIEVKRGLSLYDLCQMDHRKGSIETRDRWSDWRCPELHELDYTRLIVKRYLANCRIRPHLESCAADIIRNDVQRPNSRGIYIRFDASVSNEILLDWCSKEDENNLSVPETPARRQEWRVWQIGWDDGKKSWDVRAVTSKQQHSTTITTTMSLGAEVDSWDDIEVSKSEDVRDFNQPQTAPSYHRGAKKSYIPQRSYRKYLTNPWIVGARCRFTGCDPNFDNSPQHSNTGQRRHRTFGAETQARRRHPRWPVSLRQRQPVERLRQRDQQQQQHNNGGGEAVLRRVRQAEDTPYDFLDSATMIFGVNNSILSVSSNDDSAAAAEVLFQDPRFQPQSVAVDRLTGKVYALDKRAGTLLVVDVASRNFTILMSDLLAPHEIVLDPAQGEMFILQLATSIVRANMDGSERRNIVSYMNISALAIDRGRQRLYWINDDRQIQSADYHGNDRATLFTDHTRIASLAVHGDRLYWLWPASAGASSNNSTLWRCRLSANDTSACSEHTVQPTPGLTNVTSIRSFSSPPSTTSTSNHPCSVQNGGCQQLCLLSSRRRAGRSCGCYLGHRQKPQDSRGCEPADVFLLYVANSYARAQLAEESFGWSGVDLILPTKLSLRPLQHKSVLDFEYDWINDALYFSDDSSIYATSLRGWSEQRTLLTVAAGYYYEDMAYDWVSGNVYYTEASLSPGNKHRLMMFSERNPRDFRRTVASFNYYGEFGVKGAPYSTLMDSIRGVLYFSAADTSGRDRVRNIYELAENGTRLDGRLTAKYVHEHRILALDQSAGRIYWIWEAERNRATLKWTETREPGLVTRRLDVDVDEPLRSVGVQGDWLYLGTARKISRVNKDTAEDAERLVPRYVERAGLIISGGPTRDRARTSTVFAKCANIK</sequence>
<evidence type="ECO:0000313" key="5">
    <source>
        <dbReference type="EMBL" id="CAB0038490.1"/>
    </source>
</evidence>
<dbReference type="EMBL" id="CADCXV010000908">
    <property type="protein sequence ID" value="CAB0038490.1"/>
    <property type="molecule type" value="Genomic_DNA"/>
</dbReference>
<dbReference type="InterPro" id="IPR002110">
    <property type="entry name" value="Ankyrin_rpt"/>
</dbReference>
<keyword evidence="2" id="KW-0677">Repeat</keyword>
<dbReference type="Proteomes" id="UP000479190">
    <property type="component" value="Unassembled WGS sequence"/>
</dbReference>
<dbReference type="PROSITE" id="PS50297">
    <property type="entry name" value="ANK_REP_REGION"/>
    <property type="match status" value="1"/>
</dbReference>
<gene>
    <name evidence="5" type="ORF">TBRA_LOCUS10271</name>
</gene>
<evidence type="ECO:0000256" key="4">
    <source>
        <dbReference type="SAM" id="MobiDB-lite"/>
    </source>
</evidence>
<dbReference type="SMART" id="SM00248">
    <property type="entry name" value="ANK"/>
    <property type="match status" value="4"/>
</dbReference>
<feature type="repeat" description="ANK" evidence="3">
    <location>
        <begin position="176"/>
        <end position="208"/>
    </location>
</feature>
<dbReference type="SUPFAM" id="SSF63825">
    <property type="entry name" value="YWTD domain"/>
    <property type="match status" value="2"/>
</dbReference>
<dbReference type="SUPFAM" id="SSF48403">
    <property type="entry name" value="Ankyrin repeat"/>
    <property type="match status" value="1"/>
</dbReference>
<feature type="region of interest" description="Disordered" evidence="4">
    <location>
        <begin position="579"/>
        <end position="639"/>
    </location>
</feature>
<dbReference type="PANTHER" id="PTHR46513:SF44">
    <property type="entry name" value="LDL RECEPTOR RELATED PROTEIN 4"/>
    <property type="match status" value="1"/>
</dbReference>
<evidence type="ECO:0000313" key="6">
    <source>
        <dbReference type="Proteomes" id="UP000479190"/>
    </source>
</evidence>
<dbReference type="Gene3D" id="1.25.40.20">
    <property type="entry name" value="Ankyrin repeat-containing domain"/>
    <property type="match status" value="1"/>
</dbReference>
<feature type="repeat" description="ANK" evidence="3">
    <location>
        <begin position="143"/>
        <end position="175"/>
    </location>
</feature>
<dbReference type="Gene3D" id="2.120.10.30">
    <property type="entry name" value="TolB, C-terminal domain"/>
    <property type="match status" value="2"/>
</dbReference>
<reference evidence="5 6" key="1">
    <citation type="submission" date="2020-02" db="EMBL/GenBank/DDBJ databases">
        <authorList>
            <person name="Ferguson B K."/>
        </authorList>
    </citation>
    <scope>NUCLEOTIDE SEQUENCE [LARGE SCALE GENOMIC DNA]</scope>
</reference>
<keyword evidence="3" id="KW-0040">ANK repeat</keyword>
<dbReference type="InterPro" id="IPR011042">
    <property type="entry name" value="6-blade_b-propeller_TolB-like"/>
</dbReference>
<dbReference type="InterPro" id="IPR036770">
    <property type="entry name" value="Ankyrin_rpt-contain_sf"/>
</dbReference>
<evidence type="ECO:0000256" key="1">
    <source>
        <dbReference type="ARBA" id="ARBA00022536"/>
    </source>
</evidence>
<dbReference type="PROSITE" id="PS50088">
    <property type="entry name" value="ANK_REPEAT"/>
    <property type="match status" value="2"/>
</dbReference>
<keyword evidence="1" id="KW-0245">EGF-like domain</keyword>
<name>A0A6H5IJU9_9HYME</name>
<evidence type="ECO:0000256" key="3">
    <source>
        <dbReference type="PROSITE-ProRule" id="PRU00023"/>
    </source>
</evidence>
<feature type="compositionally biased region" description="Basic and acidic residues" evidence="4">
    <location>
        <begin position="615"/>
        <end position="624"/>
    </location>
</feature>
<dbReference type="AlphaFoldDB" id="A0A6H5IJU9"/>
<dbReference type="Pfam" id="PF12796">
    <property type="entry name" value="Ank_2"/>
    <property type="match status" value="1"/>
</dbReference>
<accession>A0A6H5IJU9</accession>
<keyword evidence="6" id="KW-1185">Reference proteome</keyword>
<dbReference type="InterPro" id="IPR050778">
    <property type="entry name" value="Cueball_EGF_LRP_Nidogen"/>
</dbReference>
<protein>
    <submittedName>
        <fullName evidence="5">Uncharacterized protein</fullName>
    </submittedName>
</protein>
<organism evidence="5 6">
    <name type="scientific">Trichogramma brassicae</name>
    <dbReference type="NCBI Taxonomy" id="86971"/>
    <lineage>
        <taxon>Eukaryota</taxon>
        <taxon>Metazoa</taxon>
        <taxon>Ecdysozoa</taxon>
        <taxon>Arthropoda</taxon>
        <taxon>Hexapoda</taxon>
        <taxon>Insecta</taxon>
        <taxon>Pterygota</taxon>
        <taxon>Neoptera</taxon>
        <taxon>Endopterygota</taxon>
        <taxon>Hymenoptera</taxon>
        <taxon>Apocrita</taxon>
        <taxon>Proctotrupomorpha</taxon>
        <taxon>Chalcidoidea</taxon>
        <taxon>Trichogrammatidae</taxon>
        <taxon>Trichogramma</taxon>
    </lineage>
</organism>
<dbReference type="InterPro" id="IPR000033">
    <property type="entry name" value="LDLR_classB_rpt"/>
</dbReference>
<proteinExistence type="predicted"/>
<dbReference type="OrthoDB" id="7699438at2759"/>
<dbReference type="SMART" id="SM00135">
    <property type="entry name" value="LY"/>
    <property type="match status" value="4"/>
</dbReference>
<dbReference type="PANTHER" id="PTHR46513">
    <property type="entry name" value="VITELLOGENIN RECEPTOR-LIKE PROTEIN-RELATED-RELATED"/>
    <property type="match status" value="1"/>
</dbReference>
<evidence type="ECO:0000256" key="2">
    <source>
        <dbReference type="ARBA" id="ARBA00022737"/>
    </source>
</evidence>